<dbReference type="EMBL" id="CDMY01000767">
    <property type="protein sequence ID" value="CEM32858.1"/>
    <property type="molecule type" value="Genomic_DNA"/>
</dbReference>
<protein>
    <submittedName>
        <fullName evidence="1">Uncharacterized protein</fullName>
    </submittedName>
</protein>
<keyword evidence="2" id="KW-1185">Reference proteome</keyword>
<name>A0A0G4GR87_VITBC</name>
<reference evidence="1 2" key="1">
    <citation type="submission" date="2014-11" db="EMBL/GenBank/DDBJ databases">
        <authorList>
            <person name="Zhu J."/>
            <person name="Qi W."/>
            <person name="Song R."/>
        </authorList>
    </citation>
    <scope>NUCLEOTIDE SEQUENCE [LARGE SCALE GENOMIC DNA]</scope>
</reference>
<accession>A0A0G4GR87</accession>
<dbReference type="InParanoid" id="A0A0G4GR87"/>
<dbReference type="Proteomes" id="UP000041254">
    <property type="component" value="Unassembled WGS sequence"/>
</dbReference>
<organism evidence="1 2">
    <name type="scientific">Vitrella brassicaformis (strain CCMP3155)</name>
    <dbReference type="NCBI Taxonomy" id="1169540"/>
    <lineage>
        <taxon>Eukaryota</taxon>
        <taxon>Sar</taxon>
        <taxon>Alveolata</taxon>
        <taxon>Colpodellida</taxon>
        <taxon>Vitrellaceae</taxon>
        <taxon>Vitrella</taxon>
    </lineage>
</organism>
<evidence type="ECO:0000313" key="2">
    <source>
        <dbReference type="Proteomes" id="UP000041254"/>
    </source>
</evidence>
<dbReference type="VEuPathDB" id="CryptoDB:Vbra_1820"/>
<sequence length="197" mass="22585">MAGRGFEITIDDQRLTIPELNGDSHAYLNWNWKQMGDMEEGNGAYAWWHLRKCYLRNKNQMGTMLAQQLRSFAWQTLEPETEILRFESLVNQYRVCMGKELSQLDQQAYLTDSIPTTETSLSILKENILSDNLGLDAIKDRLRKWGATHLRQSTTSTSPQQDIMAMMQNTQPPAPPLFPPQGSYPVQPPMPLMAPHM</sequence>
<dbReference type="PhylomeDB" id="A0A0G4GR87"/>
<dbReference type="AlphaFoldDB" id="A0A0G4GR87"/>
<proteinExistence type="predicted"/>
<gene>
    <name evidence="1" type="ORF">Vbra_1820</name>
</gene>
<evidence type="ECO:0000313" key="1">
    <source>
        <dbReference type="EMBL" id="CEM32858.1"/>
    </source>
</evidence>